<dbReference type="PANTHER" id="PTHR33318">
    <property type="entry name" value="ASPARTYL/GLUTAMYL-TRNA(ASN/GLN) AMIDOTRANSFERASE SUBUNIT"/>
    <property type="match status" value="1"/>
</dbReference>
<dbReference type="Gramene" id="KQK17074">
    <property type="protein sequence ID" value="KQK17074"/>
    <property type="gene ID" value="BRADI_1g32360v3"/>
</dbReference>
<dbReference type="EnsemblPlants" id="KQK17074">
    <property type="protein sequence ID" value="KQK17074"/>
    <property type="gene ID" value="BRADI_1g32360v3"/>
</dbReference>
<dbReference type="STRING" id="15368.A0A0Q3RW28"/>
<proteinExistence type="predicted"/>
<dbReference type="Proteomes" id="UP000008810">
    <property type="component" value="Chromosome 1"/>
</dbReference>
<reference evidence="2" key="2">
    <citation type="submission" date="2017-06" db="EMBL/GenBank/DDBJ databases">
        <title>WGS assembly of Brachypodium distachyon.</title>
        <authorList>
            <consortium name="The International Brachypodium Initiative"/>
            <person name="Lucas S."/>
            <person name="Harmon-Smith M."/>
            <person name="Lail K."/>
            <person name="Tice H."/>
            <person name="Grimwood J."/>
            <person name="Bruce D."/>
            <person name="Barry K."/>
            <person name="Shu S."/>
            <person name="Lindquist E."/>
            <person name="Wang M."/>
            <person name="Pitluck S."/>
            <person name="Vogel J.P."/>
            <person name="Garvin D.F."/>
            <person name="Mockler T.C."/>
            <person name="Schmutz J."/>
            <person name="Rokhsar D."/>
            <person name="Bevan M.W."/>
        </authorList>
    </citation>
    <scope>NUCLEOTIDE SEQUENCE</scope>
    <source>
        <strain evidence="2">Bd21</strain>
    </source>
</reference>
<feature type="compositionally biased region" description="Basic and acidic residues" evidence="1">
    <location>
        <begin position="56"/>
        <end position="74"/>
    </location>
</feature>
<accession>A0A0Q3RW28</accession>
<dbReference type="AlphaFoldDB" id="A0A0Q3RW28"/>
<dbReference type="RefSeq" id="XP_010240601.1">
    <property type="nucleotide sequence ID" value="XM_010242299.3"/>
</dbReference>
<feature type="region of interest" description="Disordered" evidence="1">
    <location>
        <begin position="368"/>
        <end position="393"/>
    </location>
</feature>
<evidence type="ECO:0000313" key="2">
    <source>
        <dbReference type="EMBL" id="KQK17074.1"/>
    </source>
</evidence>
<dbReference type="PANTHER" id="PTHR33318:SF5">
    <property type="entry name" value="OS06G0670100 PROTEIN"/>
    <property type="match status" value="1"/>
</dbReference>
<sequence>MCRCAAAIARAVLAFFDAVLVDCFLSWFRYGRPVSEGHRDLLVPKDRLGEALSASDEEKGYGEGTSSHEHSADVGDIDKELRLEANYLRLCGTISQTPAELRNVSYEISLENSNECDDISINELAMGGTLVSDPNSCESFIRTQPNNEVPQVDSIPQSVLQEKSPFWSIKNRFSDCTDSPIPTPLVLRDDMQTPGTIYTSHTGSSASRKRLRTRKQFVYPVLRPIENKLQQMELTEDASPVLPSNTPKRINLGADYIKSSVDKEESKCRISSPNLLDGGALSKSNSDESDAALSLCHWLKPSSSDIENQESPVFRAASGMNGDVENPTPRLPKAWDGNGIPNTISKYKEDQKVSWHATPFEERLMKVLSDDKPNPPRKLTRGNLFHVEEMSER</sequence>
<organism evidence="2">
    <name type="scientific">Brachypodium distachyon</name>
    <name type="common">Purple false brome</name>
    <name type="synonym">Trachynia distachya</name>
    <dbReference type="NCBI Taxonomy" id="15368"/>
    <lineage>
        <taxon>Eukaryota</taxon>
        <taxon>Viridiplantae</taxon>
        <taxon>Streptophyta</taxon>
        <taxon>Embryophyta</taxon>
        <taxon>Tracheophyta</taxon>
        <taxon>Spermatophyta</taxon>
        <taxon>Magnoliopsida</taxon>
        <taxon>Liliopsida</taxon>
        <taxon>Poales</taxon>
        <taxon>Poaceae</taxon>
        <taxon>BOP clade</taxon>
        <taxon>Pooideae</taxon>
        <taxon>Stipodae</taxon>
        <taxon>Brachypodieae</taxon>
        <taxon>Brachypodium</taxon>
    </lineage>
</organism>
<dbReference type="ExpressionAtlas" id="A0A0Q3RW28">
    <property type="expression patterns" value="baseline"/>
</dbReference>
<dbReference type="InterPro" id="IPR039300">
    <property type="entry name" value="JASON"/>
</dbReference>
<gene>
    <name evidence="3" type="primary">LOC100845039</name>
    <name evidence="2" type="ORF">BRADI_1g32360v3</name>
</gene>
<reference evidence="2 3" key="1">
    <citation type="journal article" date="2010" name="Nature">
        <title>Genome sequencing and analysis of the model grass Brachypodium distachyon.</title>
        <authorList>
            <consortium name="International Brachypodium Initiative"/>
        </authorList>
    </citation>
    <scope>NUCLEOTIDE SEQUENCE [LARGE SCALE GENOMIC DNA]</scope>
    <source>
        <strain evidence="2">Bd21</strain>
        <strain evidence="3">cv. Bd21</strain>
    </source>
</reference>
<protein>
    <recommendedName>
        <fullName evidence="5">Protein JASON</fullName>
    </recommendedName>
</protein>
<dbReference type="GeneID" id="100845039"/>
<dbReference type="EMBL" id="CM000880">
    <property type="protein sequence ID" value="KQK17074.1"/>
    <property type="molecule type" value="Genomic_DNA"/>
</dbReference>
<dbReference type="OrthoDB" id="1932581at2759"/>
<evidence type="ECO:0000313" key="4">
    <source>
        <dbReference type="Proteomes" id="UP000008810"/>
    </source>
</evidence>
<evidence type="ECO:0000256" key="1">
    <source>
        <dbReference type="SAM" id="MobiDB-lite"/>
    </source>
</evidence>
<reference evidence="3" key="3">
    <citation type="submission" date="2018-08" db="UniProtKB">
        <authorList>
            <consortium name="EnsemblPlants"/>
        </authorList>
    </citation>
    <scope>IDENTIFICATION</scope>
    <source>
        <strain evidence="3">cv. Bd21</strain>
    </source>
</reference>
<evidence type="ECO:0000313" key="3">
    <source>
        <dbReference type="EnsemblPlants" id="KQK17074"/>
    </source>
</evidence>
<keyword evidence="4" id="KW-1185">Reference proteome</keyword>
<evidence type="ECO:0008006" key="5">
    <source>
        <dbReference type="Google" id="ProtNLM"/>
    </source>
</evidence>
<dbReference type="GO" id="GO:0007142">
    <property type="term" value="P:male meiosis II"/>
    <property type="evidence" value="ECO:0007669"/>
    <property type="project" value="InterPro"/>
</dbReference>
<feature type="region of interest" description="Disordered" evidence="1">
    <location>
        <begin position="53"/>
        <end position="74"/>
    </location>
</feature>
<name>A0A0Q3RW28_BRADI</name>
<feature type="region of interest" description="Disordered" evidence="1">
    <location>
        <begin position="318"/>
        <end position="337"/>
    </location>
</feature>